<dbReference type="InterPro" id="IPR004183">
    <property type="entry name" value="Xdiol_dOase_suB"/>
</dbReference>
<comment type="caution">
    <text evidence="2">The sequence shown here is derived from an EMBL/GenBank/DDBJ whole genome shotgun (WGS) entry which is preliminary data.</text>
</comment>
<reference evidence="2 3" key="1">
    <citation type="journal article" date="2016" name="Nat. Commun.">
        <title>Thousands of microbial genomes shed light on interconnected biogeochemical processes in an aquifer system.</title>
        <authorList>
            <person name="Anantharaman K."/>
            <person name="Brown C.T."/>
            <person name="Hug L.A."/>
            <person name="Sharon I."/>
            <person name="Castelle C.J."/>
            <person name="Probst A.J."/>
            <person name="Thomas B.C."/>
            <person name="Singh A."/>
            <person name="Wilkins M.J."/>
            <person name="Karaoz U."/>
            <person name="Brodie E.L."/>
            <person name="Williams K.H."/>
            <person name="Hubbard S.S."/>
            <person name="Banfield J.F."/>
        </authorList>
    </citation>
    <scope>NUCLEOTIDE SEQUENCE [LARGE SCALE GENOMIC DNA]</scope>
</reference>
<dbReference type="EMBL" id="MFGM01000029">
    <property type="protein sequence ID" value="OGF36782.1"/>
    <property type="molecule type" value="Genomic_DNA"/>
</dbReference>
<evidence type="ECO:0000259" key="1">
    <source>
        <dbReference type="Pfam" id="PF02900"/>
    </source>
</evidence>
<name>A0A1F5TCT2_9BACT</name>
<gene>
    <name evidence="2" type="ORF">A2482_00190</name>
</gene>
<dbReference type="NCBIfam" id="TIGR04336">
    <property type="entry name" value="AmmeMemoSam_B"/>
    <property type="match status" value="1"/>
</dbReference>
<evidence type="ECO:0000313" key="3">
    <source>
        <dbReference type="Proteomes" id="UP000178656"/>
    </source>
</evidence>
<accession>A0A1F5TCT2</accession>
<dbReference type="GO" id="GO:0016702">
    <property type="term" value="F:oxidoreductase activity, acting on single donors with incorporation of molecular oxygen, incorporation of two atoms of oxygen"/>
    <property type="evidence" value="ECO:0007669"/>
    <property type="project" value="UniProtKB-ARBA"/>
</dbReference>
<organism evidence="2 3">
    <name type="scientific">Candidatus Falkowbacteria bacterium RIFOXYC2_FULL_48_21</name>
    <dbReference type="NCBI Taxonomy" id="1798005"/>
    <lineage>
        <taxon>Bacteria</taxon>
        <taxon>Candidatus Falkowiibacteriota</taxon>
    </lineage>
</organism>
<dbReference type="CDD" id="cd07951">
    <property type="entry name" value="ED_3B_N_AMMECR1"/>
    <property type="match status" value="1"/>
</dbReference>
<protein>
    <submittedName>
        <fullName evidence="2">AmmeMemoRadiSam system protein B</fullName>
    </submittedName>
</protein>
<evidence type="ECO:0000313" key="2">
    <source>
        <dbReference type="EMBL" id="OGF36782.1"/>
    </source>
</evidence>
<proteinExistence type="predicted"/>
<sequence length="262" mass="29134">MLVFAAIVPHPPILIPQIGKDNLKKLKKTVAAFNLLEEDLNAARPDVIVVISPHGEVNFDAFTINTNQSYSASFENFGDFSTRLRFNADLGFINALKGKNETKLPIQLVSELKLDHGAAVPLFYLTRKNNKRRIVPITYSMLNYQKHIDFGVALKEAIFGSDKRIAIIASGDLSHRLSFQSPAGFSPRAKEFDKKLIQLLKKKSVDGVVGLDPELIENAGECGLRSFLILLGAIQKMNYEFEVLSYEAPFGVGYLVGEMKFT</sequence>
<dbReference type="Proteomes" id="UP000178656">
    <property type="component" value="Unassembled WGS sequence"/>
</dbReference>
<dbReference type="Gene3D" id="3.40.830.10">
    <property type="entry name" value="LigB-like"/>
    <property type="match status" value="1"/>
</dbReference>
<dbReference type="Pfam" id="PF02900">
    <property type="entry name" value="LigB"/>
    <property type="match status" value="1"/>
</dbReference>
<dbReference type="AlphaFoldDB" id="A0A1F5TCT2"/>
<dbReference type="GO" id="GO:0008198">
    <property type="term" value="F:ferrous iron binding"/>
    <property type="evidence" value="ECO:0007669"/>
    <property type="project" value="InterPro"/>
</dbReference>
<feature type="domain" description="Extradiol ring-cleavage dioxygenase class III enzyme subunit B" evidence="1">
    <location>
        <begin position="5"/>
        <end position="256"/>
    </location>
</feature>
<dbReference type="SUPFAM" id="SSF53213">
    <property type="entry name" value="LigB-like"/>
    <property type="match status" value="1"/>
</dbReference>